<keyword evidence="6" id="KW-1185">Reference proteome</keyword>
<organism evidence="5 6">
    <name type="scientific">Anaerovirgula multivorans</name>
    <dbReference type="NCBI Taxonomy" id="312168"/>
    <lineage>
        <taxon>Bacteria</taxon>
        <taxon>Bacillati</taxon>
        <taxon>Bacillota</taxon>
        <taxon>Clostridia</taxon>
        <taxon>Peptostreptococcales</taxon>
        <taxon>Natronincolaceae</taxon>
        <taxon>Anaerovirgula</taxon>
    </lineage>
</organism>
<dbReference type="OrthoDB" id="9776731at2"/>
<dbReference type="InterPro" id="IPR017439">
    <property type="entry name" value="Amidohydrolase"/>
</dbReference>
<dbReference type="Pfam" id="PF07687">
    <property type="entry name" value="M20_dimer"/>
    <property type="match status" value="1"/>
</dbReference>
<sequence length="390" mass="42397">MNRIQEVTQKYEALIVDYRRDFHKHPELAHQEQRTAEKAAEVLEGLGIETIRKVGKTGVVGILKGKEEGKVLALRADMDALPIQEETGLTFSSVNKEVMHACGHDMHTAILLGCAHVLTELKEEIKGTIKFIFQPAEENNPIGGAPGMIVDGVLENPKVDAMLALHVWPQLETGRAAIKEGPIMGASDRIFITIKGKSSHGSEPENGVDTVAIASNVVSVLQSIVARNIGPLDAAVISICKIHGGMKYNVIADKVELEGTVRSIDPEIRNAMPEKIENLVKGVTSAMGGDYEFSYVKGYPPTINDADMTNLVFKTMQDVLGDGALIAEKAALGGEDFAFFAEKIPTAYFWLGCRDREIPFKDFAPIHNPKFNPDEDALAVGVELMVEAAL</sequence>
<dbReference type="Pfam" id="PF01546">
    <property type="entry name" value="Peptidase_M20"/>
    <property type="match status" value="1"/>
</dbReference>
<feature type="binding site" evidence="3">
    <location>
        <position position="102"/>
    </location>
    <ligand>
        <name>Mn(2+)</name>
        <dbReference type="ChEBI" id="CHEBI:29035"/>
        <label>2</label>
    </ligand>
</feature>
<keyword evidence="2 5" id="KW-0378">Hydrolase</keyword>
<name>A0A239LNC5_9FIRM</name>
<feature type="binding site" evidence="3">
    <location>
        <position position="367"/>
    </location>
    <ligand>
        <name>Mn(2+)</name>
        <dbReference type="ChEBI" id="CHEBI:29035"/>
        <label>2</label>
    </ligand>
</feature>
<dbReference type="SUPFAM" id="SSF55031">
    <property type="entry name" value="Bacterial exopeptidase dimerisation domain"/>
    <property type="match status" value="1"/>
</dbReference>
<comment type="similarity">
    <text evidence="1">Belongs to the peptidase M20 family.</text>
</comment>
<feature type="domain" description="Peptidase M20 dimerisation" evidence="4">
    <location>
        <begin position="192"/>
        <end position="281"/>
    </location>
</feature>
<feature type="non-terminal residue" evidence="5">
    <location>
        <position position="390"/>
    </location>
</feature>
<feature type="binding site" evidence="3">
    <location>
        <position position="138"/>
    </location>
    <ligand>
        <name>Mn(2+)</name>
        <dbReference type="ChEBI" id="CHEBI:29035"/>
        <label>2</label>
    </ligand>
</feature>
<dbReference type="InterPro" id="IPR002933">
    <property type="entry name" value="Peptidase_M20"/>
</dbReference>
<dbReference type="AlphaFoldDB" id="A0A239LNC5"/>
<dbReference type="Gene3D" id="3.40.630.10">
    <property type="entry name" value="Zn peptidases"/>
    <property type="match status" value="1"/>
</dbReference>
<dbReference type="SUPFAM" id="SSF53187">
    <property type="entry name" value="Zn-dependent exopeptidases"/>
    <property type="match status" value="1"/>
</dbReference>
<dbReference type="GO" id="GO:0016787">
    <property type="term" value="F:hydrolase activity"/>
    <property type="evidence" value="ECO:0007669"/>
    <property type="project" value="UniProtKB-KW"/>
</dbReference>
<comment type="cofactor">
    <cofactor evidence="3">
        <name>Mn(2+)</name>
        <dbReference type="ChEBI" id="CHEBI:29035"/>
    </cofactor>
    <text evidence="3">The Mn(2+) ion enhances activity.</text>
</comment>
<gene>
    <name evidence="5" type="ORF">SAMN05446037_10881</name>
</gene>
<evidence type="ECO:0000256" key="1">
    <source>
        <dbReference type="ARBA" id="ARBA00006153"/>
    </source>
</evidence>
<evidence type="ECO:0000256" key="2">
    <source>
        <dbReference type="ARBA" id="ARBA00022801"/>
    </source>
</evidence>
<evidence type="ECO:0000313" key="5">
    <source>
        <dbReference type="EMBL" id="SNT31323.1"/>
    </source>
</evidence>
<dbReference type="InterPro" id="IPR011650">
    <property type="entry name" value="Peptidase_M20_dimer"/>
</dbReference>
<dbReference type="GO" id="GO:0046872">
    <property type="term" value="F:metal ion binding"/>
    <property type="evidence" value="ECO:0007669"/>
    <property type="project" value="UniProtKB-KW"/>
</dbReference>
<dbReference type="Gene3D" id="3.30.70.360">
    <property type="match status" value="1"/>
</dbReference>
<dbReference type="InterPro" id="IPR036264">
    <property type="entry name" value="Bact_exopeptidase_dim_dom"/>
</dbReference>
<dbReference type="EMBL" id="FZOJ01000088">
    <property type="protein sequence ID" value="SNT31323.1"/>
    <property type="molecule type" value="Genomic_DNA"/>
</dbReference>
<protein>
    <submittedName>
        <fullName evidence="5">Amidohydrolase</fullName>
    </submittedName>
</protein>
<evidence type="ECO:0000313" key="6">
    <source>
        <dbReference type="Proteomes" id="UP000198304"/>
    </source>
</evidence>
<dbReference type="FunFam" id="3.30.70.360:FF:000014">
    <property type="entry name" value="N-acyl-L-amino acid amidohydrolase"/>
    <property type="match status" value="1"/>
</dbReference>
<dbReference type="Proteomes" id="UP000198304">
    <property type="component" value="Unassembled WGS sequence"/>
</dbReference>
<dbReference type="PANTHER" id="PTHR11014">
    <property type="entry name" value="PEPTIDASE M20 FAMILY MEMBER"/>
    <property type="match status" value="1"/>
</dbReference>
<dbReference type="NCBIfam" id="TIGR01891">
    <property type="entry name" value="amidohydrolases"/>
    <property type="match status" value="1"/>
</dbReference>
<evidence type="ECO:0000256" key="3">
    <source>
        <dbReference type="PIRSR" id="PIRSR005962-1"/>
    </source>
</evidence>
<dbReference type="RefSeq" id="WP_089285686.1">
    <property type="nucleotide sequence ID" value="NZ_FZOJ01000088.1"/>
</dbReference>
<keyword evidence="3" id="KW-0464">Manganese</keyword>
<feature type="binding site" evidence="3">
    <location>
        <position position="166"/>
    </location>
    <ligand>
        <name>Mn(2+)</name>
        <dbReference type="ChEBI" id="CHEBI:29035"/>
        <label>2</label>
    </ligand>
</feature>
<dbReference type="PIRSF" id="PIRSF005962">
    <property type="entry name" value="Pept_M20D_amidohydro"/>
    <property type="match status" value="1"/>
</dbReference>
<accession>A0A239LNC5</accession>
<evidence type="ECO:0000259" key="4">
    <source>
        <dbReference type="Pfam" id="PF07687"/>
    </source>
</evidence>
<feature type="binding site" evidence="3">
    <location>
        <position position="104"/>
    </location>
    <ligand>
        <name>Mn(2+)</name>
        <dbReference type="ChEBI" id="CHEBI:29035"/>
        <label>2</label>
    </ligand>
</feature>
<keyword evidence="3" id="KW-0479">Metal-binding</keyword>
<dbReference type="PANTHER" id="PTHR11014:SF63">
    <property type="entry name" value="METALLOPEPTIDASE, PUTATIVE (AFU_ORTHOLOGUE AFUA_6G09600)-RELATED"/>
    <property type="match status" value="1"/>
</dbReference>
<proteinExistence type="inferred from homology"/>
<reference evidence="5 6" key="1">
    <citation type="submission" date="2017-06" db="EMBL/GenBank/DDBJ databases">
        <authorList>
            <person name="Kim H.J."/>
            <person name="Triplett B.A."/>
        </authorList>
    </citation>
    <scope>NUCLEOTIDE SEQUENCE [LARGE SCALE GENOMIC DNA]</scope>
    <source>
        <strain evidence="5 6">SCA</strain>
    </source>
</reference>